<evidence type="ECO:0000313" key="2">
    <source>
        <dbReference type="Proteomes" id="UP000241381"/>
    </source>
</evidence>
<organism evidence="1 2">
    <name type="scientific">Salmonella phage vB_SpuP_Spp16</name>
    <dbReference type="NCBI Taxonomy" id="2081603"/>
    <lineage>
        <taxon>Viruses</taxon>
        <taxon>Duplodnaviria</taxon>
        <taxon>Heunggongvirae</taxon>
        <taxon>Uroviricota</taxon>
        <taxon>Caudoviricetes</taxon>
        <taxon>Autographivirales</taxon>
        <taxon>Autonotataviridae</taxon>
        <taxon>Melnykvirinae</taxon>
        <taxon>Panjvirus</taxon>
        <taxon>Panjvirus Spp16</taxon>
    </lineage>
</organism>
<dbReference type="GeneID" id="54989835"/>
<protein>
    <submittedName>
        <fullName evidence="1">Uncharacterized protein</fullName>
    </submittedName>
</protein>
<dbReference type="KEGG" id="vg:54989835"/>
<reference evidence="1" key="1">
    <citation type="submission" date="2018-01" db="EMBL/GenBank/DDBJ databases">
        <title>Complete genome sequence analysis of a novel Salmonella phage Spp16.</title>
        <authorList>
            <person name="Zhao F."/>
            <person name="Sun H."/>
            <person name="Ren H."/>
            <person name="Tong Y."/>
        </authorList>
    </citation>
    <scope>NUCLEOTIDE SEQUENCE [LARGE SCALE GENOMIC DNA]</scope>
</reference>
<dbReference type="EMBL" id="MG878892">
    <property type="protein sequence ID" value="AVI05034.1"/>
    <property type="molecule type" value="Genomic_DNA"/>
</dbReference>
<name>A0A2P9JZS0_9CAUD</name>
<dbReference type="Proteomes" id="UP000241381">
    <property type="component" value="Segment"/>
</dbReference>
<dbReference type="RefSeq" id="YP_009799350.1">
    <property type="nucleotide sequence ID" value="NC_047941.1"/>
</dbReference>
<accession>A0A2P9JZS0</accession>
<evidence type="ECO:0000313" key="1">
    <source>
        <dbReference type="EMBL" id="AVI05034.1"/>
    </source>
</evidence>
<proteinExistence type="predicted"/>
<sequence length="128" mass="14355">MKQLKLDKYTIAFKASALGNLIQRGIYAQVGMIRTVYKYPNGTTTKSIEAVLVRGKELYAVEQHRGLAISTRITDTEMLNTMFSWLSENEVGNGEGFVYDQVIDFGTEDIDREVVESAIAKLPEGEEE</sequence>
<keyword evidence="2" id="KW-1185">Reference proteome</keyword>